<dbReference type="GO" id="GO:0000156">
    <property type="term" value="F:phosphorelay response regulator activity"/>
    <property type="evidence" value="ECO:0007669"/>
    <property type="project" value="TreeGrafter"/>
</dbReference>
<dbReference type="InterPro" id="IPR039420">
    <property type="entry name" value="WalR-like"/>
</dbReference>
<keyword evidence="2" id="KW-0902">Two-component regulatory system</keyword>
<gene>
    <name evidence="10" type="ORF">KSV97_10170</name>
    <name evidence="11" type="ORF">KSW06_10135</name>
</gene>
<organism evidence="10 12">
    <name type="scientific">Catenibacterium mitsuokai</name>
    <dbReference type="NCBI Taxonomy" id="100886"/>
    <lineage>
        <taxon>Bacteria</taxon>
        <taxon>Bacillati</taxon>
        <taxon>Bacillota</taxon>
        <taxon>Erysipelotrichia</taxon>
        <taxon>Erysipelotrichales</taxon>
        <taxon>Coprobacillaceae</taxon>
        <taxon>Catenibacterium</taxon>
    </lineage>
</organism>
<dbReference type="GO" id="GO:0032993">
    <property type="term" value="C:protein-DNA complex"/>
    <property type="evidence" value="ECO:0007669"/>
    <property type="project" value="TreeGrafter"/>
</dbReference>
<evidence type="ECO:0000313" key="12">
    <source>
        <dbReference type="Proteomes" id="UP001196408"/>
    </source>
</evidence>
<accession>A0AAW4MWI6</accession>
<evidence type="ECO:0000256" key="3">
    <source>
        <dbReference type="ARBA" id="ARBA00023015"/>
    </source>
</evidence>
<protein>
    <submittedName>
        <fullName evidence="10">Response regulator transcription factor</fullName>
    </submittedName>
</protein>
<sequence>MFMNILVVDDEKEITDLIQIYLENENFTVYKYYSSQDVLRNIDDLKIDLAILDVMMPDMDGFSLCNTLRRKYKFPIIFVTAKVEDIDKINGLSIGADDYVTKPFQPLELVARVKAQLRRYKNYNEKEEKNEIDFRGIRINNDTREFYFNEKKIELTKTEFAILWELCLHKGNVVKSDDLFLKVWGEDYYKRDNNTIMVHIRHLREKMHDGGRNPKYIKKVYGVGYKIEK</sequence>
<dbReference type="FunFam" id="1.10.10.10:FF:000018">
    <property type="entry name" value="DNA-binding response regulator ResD"/>
    <property type="match status" value="1"/>
</dbReference>
<keyword evidence="1 6" id="KW-0597">Phosphoprotein</keyword>
<feature type="domain" description="OmpR/PhoB-type" evidence="9">
    <location>
        <begin position="129"/>
        <end position="229"/>
    </location>
</feature>
<evidence type="ECO:0000256" key="2">
    <source>
        <dbReference type="ARBA" id="ARBA00023012"/>
    </source>
</evidence>
<keyword evidence="13" id="KW-1185">Reference proteome</keyword>
<dbReference type="FunFam" id="3.40.50.2300:FF:000001">
    <property type="entry name" value="DNA-binding response regulator PhoB"/>
    <property type="match status" value="1"/>
</dbReference>
<dbReference type="InterPro" id="IPR001867">
    <property type="entry name" value="OmpR/PhoB-type_DNA-bd"/>
</dbReference>
<feature type="domain" description="Response regulatory" evidence="8">
    <location>
        <begin position="4"/>
        <end position="117"/>
    </location>
</feature>
<evidence type="ECO:0000313" key="13">
    <source>
        <dbReference type="Proteomes" id="UP001197492"/>
    </source>
</evidence>
<evidence type="ECO:0000313" key="11">
    <source>
        <dbReference type="EMBL" id="MBV3393595.1"/>
    </source>
</evidence>
<dbReference type="Pfam" id="PF00486">
    <property type="entry name" value="Trans_reg_C"/>
    <property type="match status" value="1"/>
</dbReference>
<dbReference type="PROSITE" id="PS51755">
    <property type="entry name" value="OMPR_PHOB"/>
    <property type="match status" value="1"/>
</dbReference>
<evidence type="ECO:0000256" key="5">
    <source>
        <dbReference type="ARBA" id="ARBA00023163"/>
    </source>
</evidence>
<dbReference type="GO" id="GO:0006355">
    <property type="term" value="P:regulation of DNA-templated transcription"/>
    <property type="evidence" value="ECO:0007669"/>
    <property type="project" value="InterPro"/>
</dbReference>
<dbReference type="SMART" id="SM00862">
    <property type="entry name" value="Trans_reg_C"/>
    <property type="match status" value="1"/>
</dbReference>
<dbReference type="EMBL" id="JAHOEL010000090">
    <property type="protein sequence ID" value="MBV3393595.1"/>
    <property type="molecule type" value="Genomic_DNA"/>
</dbReference>
<dbReference type="CDD" id="cd00383">
    <property type="entry name" value="trans_reg_C"/>
    <property type="match status" value="1"/>
</dbReference>
<evidence type="ECO:0000256" key="6">
    <source>
        <dbReference type="PROSITE-ProRule" id="PRU00169"/>
    </source>
</evidence>
<feature type="DNA-binding region" description="OmpR/PhoB-type" evidence="7">
    <location>
        <begin position="129"/>
        <end position="229"/>
    </location>
</feature>
<comment type="caution">
    <text evidence="10">The sequence shown here is derived from an EMBL/GenBank/DDBJ whole genome shotgun (WGS) entry which is preliminary data.</text>
</comment>
<dbReference type="PROSITE" id="PS50110">
    <property type="entry name" value="RESPONSE_REGULATORY"/>
    <property type="match status" value="1"/>
</dbReference>
<dbReference type="PANTHER" id="PTHR48111:SF2">
    <property type="entry name" value="RESPONSE REGULATOR SAER"/>
    <property type="match status" value="1"/>
</dbReference>
<dbReference type="PANTHER" id="PTHR48111">
    <property type="entry name" value="REGULATOR OF RPOS"/>
    <property type="match status" value="1"/>
</dbReference>
<feature type="modified residue" description="4-aspartylphosphate" evidence="6">
    <location>
        <position position="53"/>
    </location>
</feature>
<evidence type="ECO:0000259" key="8">
    <source>
        <dbReference type="PROSITE" id="PS50110"/>
    </source>
</evidence>
<dbReference type="GO" id="GO:0000976">
    <property type="term" value="F:transcription cis-regulatory region binding"/>
    <property type="evidence" value="ECO:0007669"/>
    <property type="project" value="TreeGrafter"/>
</dbReference>
<dbReference type="Pfam" id="PF00072">
    <property type="entry name" value="Response_reg"/>
    <property type="match status" value="1"/>
</dbReference>
<proteinExistence type="predicted"/>
<dbReference type="AlphaFoldDB" id="A0AAW4MWI6"/>
<keyword evidence="5" id="KW-0804">Transcription</keyword>
<keyword evidence="3" id="KW-0805">Transcription regulation</keyword>
<dbReference type="SMART" id="SM00448">
    <property type="entry name" value="REC"/>
    <property type="match status" value="1"/>
</dbReference>
<dbReference type="InterPro" id="IPR001789">
    <property type="entry name" value="Sig_transdc_resp-reg_receiver"/>
</dbReference>
<keyword evidence="4 7" id="KW-0238">DNA-binding</keyword>
<reference evidence="10 13" key="1">
    <citation type="submission" date="2021-06" db="EMBL/GenBank/DDBJ databases">
        <title>Collection of gut derived symbiotic bacterial strains cultured from healthy donors.</title>
        <authorList>
            <person name="Lin H."/>
            <person name="Littmann E."/>
            <person name="Pamer E.G."/>
        </authorList>
    </citation>
    <scope>NUCLEOTIDE SEQUENCE</scope>
    <source>
        <strain evidence="11 13">MSK.21.70</strain>
        <strain evidence="10">MSK.21.82</strain>
    </source>
</reference>
<evidence type="ECO:0000313" key="10">
    <source>
        <dbReference type="EMBL" id="MBV3383565.1"/>
    </source>
</evidence>
<dbReference type="EMBL" id="JAHOEF010000091">
    <property type="protein sequence ID" value="MBV3383565.1"/>
    <property type="molecule type" value="Genomic_DNA"/>
</dbReference>
<evidence type="ECO:0000256" key="7">
    <source>
        <dbReference type="PROSITE-ProRule" id="PRU01091"/>
    </source>
</evidence>
<dbReference type="Proteomes" id="UP001196408">
    <property type="component" value="Unassembled WGS sequence"/>
</dbReference>
<dbReference type="GO" id="GO:0005829">
    <property type="term" value="C:cytosol"/>
    <property type="evidence" value="ECO:0007669"/>
    <property type="project" value="TreeGrafter"/>
</dbReference>
<evidence type="ECO:0000256" key="1">
    <source>
        <dbReference type="ARBA" id="ARBA00022553"/>
    </source>
</evidence>
<evidence type="ECO:0000259" key="9">
    <source>
        <dbReference type="PROSITE" id="PS51755"/>
    </source>
</evidence>
<name>A0AAW4MWI6_9FIRM</name>
<evidence type="ECO:0000256" key="4">
    <source>
        <dbReference type="ARBA" id="ARBA00023125"/>
    </source>
</evidence>
<dbReference type="Proteomes" id="UP001197492">
    <property type="component" value="Unassembled WGS sequence"/>
</dbReference>